<sequence length="124" mass="13753">MQMQAKKKGYTTHIISLYSIIGVLYFIEITCFLFYALVGLVFSGGSTDSFKEGFMLYGGGLLKGGFFTLLGIAAGTSMRNKNREKMDENVHLEIVFIVLIGLVIPYFLGAFQIVEALFKGIVFN</sequence>
<dbReference type="RefSeq" id="WP_034639532.1">
    <property type="nucleotide sequence ID" value="NZ_CBCSJC010000008.1"/>
</dbReference>
<organism evidence="2 3">
    <name type="scientific">Bacillus manliponensis</name>
    <dbReference type="NCBI Taxonomy" id="574376"/>
    <lineage>
        <taxon>Bacteria</taxon>
        <taxon>Bacillati</taxon>
        <taxon>Bacillota</taxon>
        <taxon>Bacilli</taxon>
        <taxon>Bacillales</taxon>
        <taxon>Bacillaceae</taxon>
        <taxon>Bacillus</taxon>
        <taxon>Bacillus cereus group</taxon>
    </lineage>
</organism>
<feature type="transmembrane region" description="Helical" evidence="1">
    <location>
        <begin position="20"/>
        <end position="42"/>
    </location>
</feature>
<keyword evidence="1" id="KW-0472">Membrane</keyword>
<feature type="transmembrane region" description="Helical" evidence="1">
    <location>
        <begin position="54"/>
        <end position="73"/>
    </location>
</feature>
<keyword evidence="1" id="KW-0812">Transmembrane</keyword>
<dbReference type="AlphaFoldDB" id="A0A073JY04"/>
<evidence type="ECO:0000313" key="2">
    <source>
        <dbReference type="EMBL" id="KEK19181.1"/>
    </source>
</evidence>
<gene>
    <name evidence="2" type="ORF">BAMA_24590</name>
</gene>
<dbReference type="EMBL" id="JOTN01000009">
    <property type="protein sequence ID" value="KEK19181.1"/>
    <property type="molecule type" value="Genomic_DNA"/>
</dbReference>
<comment type="caution">
    <text evidence="2">The sequence shown here is derived from an EMBL/GenBank/DDBJ whole genome shotgun (WGS) entry which is preliminary data.</text>
</comment>
<keyword evidence="1" id="KW-1133">Transmembrane helix</keyword>
<reference evidence="2 3" key="1">
    <citation type="submission" date="2014-06" db="EMBL/GenBank/DDBJ databases">
        <title>Draft genome sequence of Bacillus manliponensis JCM 15802 (MCCC 1A00708).</title>
        <authorList>
            <person name="Lai Q."/>
            <person name="Liu Y."/>
            <person name="Shao Z."/>
        </authorList>
    </citation>
    <scope>NUCLEOTIDE SEQUENCE [LARGE SCALE GENOMIC DNA]</scope>
    <source>
        <strain evidence="2 3">JCM 15802</strain>
    </source>
</reference>
<protein>
    <submittedName>
        <fullName evidence="2">Uncharacterized protein</fullName>
    </submittedName>
</protein>
<accession>A0A073JY04</accession>
<dbReference type="Proteomes" id="UP000027822">
    <property type="component" value="Unassembled WGS sequence"/>
</dbReference>
<evidence type="ECO:0000313" key="3">
    <source>
        <dbReference type="Proteomes" id="UP000027822"/>
    </source>
</evidence>
<name>A0A073JY04_9BACI</name>
<proteinExistence type="predicted"/>
<evidence type="ECO:0000256" key="1">
    <source>
        <dbReference type="SAM" id="Phobius"/>
    </source>
</evidence>
<keyword evidence="3" id="KW-1185">Reference proteome</keyword>
<feature type="transmembrane region" description="Helical" evidence="1">
    <location>
        <begin position="94"/>
        <end position="114"/>
    </location>
</feature>